<proteinExistence type="predicted"/>
<feature type="region of interest" description="Disordered" evidence="1">
    <location>
        <begin position="1"/>
        <end position="27"/>
    </location>
</feature>
<reference evidence="2 3" key="1">
    <citation type="journal article" date="2018" name="Nat. Ecol. Evol.">
        <title>Pezizomycetes genomes reveal the molecular basis of ectomycorrhizal truffle lifestyle.</title>
        <authorList>
            <person name="Murat C."/>
            <person name="Payen T."/>
            <person name="Noel B."/>
            <person name="Kuo A."/>
            <person name="Morin E."/>
            <person name="Chen J."/>
            <person name="Kohler A."/>
            <person name="Krizsan K."/>
            <person name="Balestrini R."/>
            <person name="Da Silva C."/>
            <person name="Montanini B."/>
            <person name="Hainaut M."/>
            <person name="Levati E."/>
            <person name="Barry K.W."/>
            <person name="Belfiori B."/>
            <person name="Cichocki N."/>
            <person name="Clum A."/>
            <person name="Dockter R.B."/>
            <person name="Fauchery L."/>
            <person name="Guy J."/>
            <person name="Iotti M."/>
            <person name="Le Tacon F."/>
            <person name="Lindquist E.A."/>
            <person name="Lipzen A."/>
            <person name="Malagnac F."/>
            <person name="Mello A."/>
            <person name="Molinier V."/>
            <person name="Miyauchi S."/>
            <person name="Poulain J."/>
            <person name="Riccioni C."/>
            <person name="Rubini A."/>
            <person name="Sitrit Y."/>
            <person name="Splivallo R."/>
            <person name="Traeger S."/>
            <person name="Wang M."/>
            <person name="Zifcakova L."/>
            <person name="Wipf D."/>
            <person name="Zambonelli A."/>
            <person name="Paolocci F."/>
            <person name="Nowrousian M."/>
            <person name="Ottonello S."/>
            <person name="Baldrian P."/>
            <person name="Spatafora J.W."/>
            <person name="Henrissat B."/>
            <person name="Nagy L.G."/>
            <person name="Aury J.M."/>
            <person name="Wincker P."/>
            <person name="Grigoriev I.V."/>
            <person name="Bonfante P."/>
            <person name="Martin F.M."/>
        </authorList>
    </citation>
    <scope>NUCLEOTIDE SEQUENCE [LARGE SCALE GENOMIC DNA]</scope>
    <source>
        <strain evidence="2 3">RN42</strain>
    </source>
</reference>
<accession>A0A3N4HNM6</accession>
<evidence type="ECO:0000313" key="3">
    <source>
        <dbReference type="Proteomes" id="UP000275078"/>
    </source>
</evidence>
<dbReference type="EMBL" id="ML119763">
    <property type="protein sequence ID" value="RPA75442.1"/>
    <property type="molecule type" value="Genomic_DNA"/>
</dbReference>
<sequence length="210" mass="23464">MSLLGQDPTPTQELLRPDSDRRKASRIDVHSVQIRKWTGPNVDPRSDPPDETEFVRYPETTRIKSVHHANRVLREEIEQHPEMWWTDGDTSRIILRRIASRSFSLEHTFVVPQTNIGQQWITNSGVQHRVAVRQIRVSVNGMKSDSPNGYVMLSPADETITAQPTYVDHPPEREVLEISSDSDHSSAEAPGAAAALPTGGGVVDLTEDSD</sequence>
<organism evidence="2 3">
    <name type="scientific">Ascobolus immersus RN42</name>
    <dbReference type="NCBI Taxonomy" id="1160509"/>
    <lineage>
        <taxon>Eukaryota</taxon>
        <taxon>Fungi</taxon>
        <taxon>Dikarya</taxon>
        <taxon>Ascomycota</taxon>
        <taxon>Pezizomycotina</taxon>
        <taxon>Pezizomycetes</taxon>
        <taxon>Pezizales</taxon>
        <taxon>Ascobolaceae</taxon>
        <taxon>Ascobolus</taxon>
    </lineage>
</organism>
<feature type="compositionally biased region" description="Basic and acidic residues" evidence="1">
    <location>
        <begin position="15"/>
        <end position="27"/>
    </location>
</feature>
<evidence type="ECO:0000313" key="2">
    <source>
        <dbReference type="EMBL" id="RPA75442.1"/>
    </source>
</evidence>
<dbReference type="AlphaFoldDB" id="A0A3N4HNM6"/>
<protein>
    <submittedName>
        <fullName evidence="2">Uncharacterized protein</fullName>
    </submittedName>
</protein>
<keyword evidence="3" id="KW-1185">Reference proteome</keyword>
<evidence type="ECO:0000256" key="1">
    <source>
        <dbReference type="SAM" id="MobiDB-lite"/>
    </source>
</evidence>
<dbReference type="Proteomes" id="UP000275078">
    <property type="component" value="Unassembled WGS sequence"/>
</dbReference>
<feature type="region of interest" description="Disordered" evidence="1">
    <location>
        <begin position="178"/>
        <end position="210"/>
    </location>
</feature>
<feature type="compositionally biased region" description="Low complexity" evidence="1">
    <location>
        <begin position="187"/>
        <end position="197"/>
    </location>
</feature>
<name>A0A3N4HNM6_ASCIM</name>
<gene>
    <name evidence="2" type="ORF">BJ508DRAFT_332072</name>
</gene>